<evidence type="ECO:0000313" key="5">
    <source>
        <dbReference type="Proteomes" id="UP001152300"/>
    </source>
</evidence>
<gene>
    <name evidence="4" type="ORF">OCU04_004607</name>
</gene>
<dbReference type="Pfam" id="PF07250">
    <property type="entry name" value="Glyoxal_oxid_N"/>
    <property type="match status" value="1"/>
</dbReference>
<dbReference type="InterPro" id="IPR013783">
    <property type="entry name" value="Ig-like_fold"/>
</dbReference>
<dbReference type="Pfam" id="PF09118">
    <property type="entry name" value="GO-like_E_set"/>
    <property type="match status" value="1"/>
</dbReference>
<dbReference type="Gene3D" id="2.60.40.10">
    <property type="entry name" value="Immunoglobulins"/>
    <property type="match status" value="1"/>
</dbReference>
<dbReference type="SUPFAM" id="SSF81296">
    <property type="entry name" value="E set domains"/>
    <property type="match status" value="1"/>
</dbReference>
<feature type="domain" description="Glyoxal oxidase N-terminal" evidence="2">
    <location>
        <begin position="73"/>
        <end position="154"/>
    </location>
</feature>
<comment type="caution">
    <text evidence="4">The sequence shown here is derived from an EMBL/GenBank/DDBJ whole genome shotgun (WGS) entry which is preliminary data.</text>
</comment>
<name>A0A9X0AQV8_9HELO</name>
<sequence length="281" mass="29614">MNWYGTTGTGSQKAAGLRASDTDSMCGNAVMYDAVNGKIFTAGGSPSYQNLDATNNVHLITIGSPDVAPTVQTLQPMTYKRAFANGVVLPDGKVLVTGGQPYAVPFTDTDAVMTPELWDPTTQTFTILPPHTIPRTYHSIALLMLDGRVFTGGGGLCGSSCATNHADAQIYSPAYLFTSNGTAAIRPVISSATSAVAVGGIVTITTDTAVTSFSITRYGSATHTVNTDQRRIALTPLTTSRNTYTFTIPNDPGIALPGYWMFWAMNSAGVPSIAWTLKITP</sequence>
<dbReference type="Gene3D" id="2.130.10.80">
    <property type="entry name" value="Galactose oxidase/kelch, beta-propeller"/>
    <property type="match status" value="1"/>
</dbReference>
<dbReference type="InterPro" id="IPR015202">
    <property type="entry name" value="GO-like_E_set"/>
</dbReference>
<dbReference type="SUPFAM" id="SSF50965">
    <property type="entry name" value="Galactose oxidase, central domain"/>
    <property type="match status" value="1"/>
</dbReference>
<evidence type="ECO:0000313" key="4">
    <source>
        <dbReference type="EMBL" id="KAJ8067244.1"/>
    </source>
</evidence>
<protein>
    <recommendedName>
        <fullName evidence="6">Galactose oxidase-like Early set domain-containing protein</fullName>
    </recommendedName>
</protein>
<evidence type="ECO:0000256" key="1">
    <source>
        <dbReference type="ARBA" id="ARBA00022729"/>
    </source>
</evidence>
<dbReference type="InterPro" id="IPR014756">
    <property type="entry name" value="Ig_E-set"/>
</dbReference>
<dbReference type="CDD" id="cd02851">
    <property type="entry name" value="E_set_GO_C"/>
    <property type="match status" value="1"/>
</dbReference>
<accession>A0A9X0AQV8</accession>
<feature type="domain" description="Galactose oxidase-like Early set" evidence="3">
    <location>
        <begin position="186"/>
        <end position="278"/>
    </location>
</feature>
<dbReference type="AlphaFoldDB" id="A0A9X0AQV8"/>
<dbReference type="OrthoDB" id="2019572at2759"/>
<keyword evidence="1" id="KW-0732">Signal</keyword>
<dbReference type="Proteomes" id="UP001152300">
    <property type="component" value="Unassembled WGS sequence"/>
</dbReference>
<dbReference type="InterPro" id="IPR009880">
    <property type="entry name" value="Glyoxal_oxidase_N"/>
</dbReference>
<reference evidence="4" key="1">
    <citation type="submission" date="2022-11" db="EMBL/GenBank/DDBJ databases">
        <title>Genome Resource of Sclerotinia nivalis Strain SnTB1, a Plant Pathogen Isolated from American Ginseng.</title>
        <authorList>
            <person name="Fan S."/>
        </authorList>
    </citation>
    <scope>NUCLEOTIDE SEQUENCE</scope>
    <source>
        <strain evidence="4">SnTB1</strain>
    </source>
</reference>
<organism evidence="4 5">
    <name type="scientific">Sclerotinia nivalis</name>
    <dbReference type="NCBI Taxonomy" id="352851"/>
    <lineage>
        <taxon>Eukaryota</taxon>
        <taxon>Fungi</taxon>
        <taxon>Dikarya</taxon>
        <taxon>Ascomycota</taxon>
        <taxon>Pezizomycotina</taxon>
        <taxon>Leotiomycetes</taxon>
        <taxon>Helotiales</taxon>
        <taxon>Sclerotiniaceae</taxon>
        <taxon>Sclerotinia</taxon>
    </lineage>
</organism>
<proteinExistence type="predicted"/>
<dbReference type="InterPro" id="IPR037293">
    <property type="entry name" value="Gal_Oxidase_central_sf"/>
</dbReference>
<dbReference type="InterPro" id="IPR011043">
    <property type="entry name" value="Gal_Oxase/kelch_b-propeller"/>
</dbReference>
<evidence type="ECO:0008006" key="6">
    <source>
        <dbReference type="Google" id="ProtNLM"/>
    </source>
</evidence>
<dbReference type="EMBL" id="JAPEIS010000004">
    <property type="protein sequence ID" value="KAJ8067244.1"/>
    <property type="molecule type" value="Genomic_DNA"/>
</dbReference>
<dbReference type="PANTHER" id="PTHR32208">
    <property type="entry name" value="SECRETED PROTEIN-RELATED"/>
    <property type="match status" value="1"/>
</dbReference>
<keyword evidence="5" id="KW-1185">Reference proteome</keyword>
<evidence type="ECO:0000259" key="2">
    <source>
        <dbReference type="Pfam" id="PF07250"/>
    </source>
</evidence>
<dbReference type="PANTHER" id="PTHR32208:SF68">
    <property type="entry name" value="GALACTOSE OXIDASE"/>
    <property type="match status" value="1"/>
</dbReference>
<evidence type="ECO:0000259" key="3">
    <source>
        <dbReference type="Pfam" id="PF09118"/>
    </source>
</evidence>